<proteinExistence type="predicted"/>
<dbReference type="AlphaFoldDB" id="A0A0G0UGY8"/>
<organism evidence="1 2">
    <name type="scientific">Candidatus Curtissbacteria bacterium GW2011_GWA1_41_11</name>
    <dbReference type="NCBI Taxonomy" id="1618409"/>
    <lineage>
        <taxon>Bacteria</taxon>
        <taxon>Candidatus Curtissiibacteriota</taxon>
    </lineage>
</organism>
<gene>
    <name evidence="1" type="ORF">UU34_C0001G0080</name>
</gene>
<accession>A0A0G0UGY8</accession>
<comment type="caution">
    <text evidence="1">The sequence shown here is derived from an EMBL/GenBank/DDBJ whole genome shotgun (WGS) entry which is preliminary data.</text>
</comment>
<evidence type="ECO:0000313" key="2">
    <source>
        <dbReference type="Proteomes" id="UP000034854"/>
    </source>
</evidence>
<name>A0A0G0UGY8_9BACT</name>
<protein>
    <submittedName>
        <fullName evidence="1">Uncharacterized protein</fullName>
    </submittedName>
</protein>
<evidence type="ECO:0000313" key="1">
    <source>
        <dbReference type="EMBL" id="KKR88083.1"/>
    </source>
</evidence>
<dbReference type="EMBL" id="LCAG01000001">
    <property type="protein sequence ID" value="KKR88083.1"/>
    <property type="molecule type" value="Genomic_DNA"/>
</dbReference>
<reference evidence="1 2" key="1">
    <citation type="journal article" date="2015" name="Nature">
        <title>rRNA introns, odd ribosomes, and small enigmatic genomes across a large radiation of phyla.</title>
        <authorList>
            <person name="Brown C.T."/>
            <person name="Hug L.A."/>
            <person name="Thomas B.C."/>
            <person name="Sharon I."/>
            <person name="Castelle C.J."/>
            <person name="Singh A."/>
            <person name="Wilkins M.J."/>
            <person name="Williams K.H."/>
            <person name="Banfield J.F."/>
        </authorList>
    </citation>
    <scope>NUCLEOTIDE SEQUENCE [LARGE SCALE GENOMIC DNA]</scope>
</reference>
<dbReference type="Proteomes" id="UP000034854">
    <property type="component" value="Unassembled WGS sequence"/>
</dbReference>
<sequence>MLPERLMQAIGQLPINESRAFAEMNDVYKTAMTISLASVNTALIWFISRQMEGTVNTRVQKGMLMAFGTGLTVADAIVNHQIWT</sequence>